<evidence type="ECO:0000256" key="5">
    <source>
        <dbReference type="RuleBase" id="RU362057"/>
    </source>
</evidence>
<dbReference type="FunFam" id="3.40.50.2000:FF:000054">
    <property type="entry name" value="Glycosyltransferase"/>
    <property type="match status" value="1"/>
</dbReference>
<dbReference type="FunFam" id="3.40.50.2000:FF:000056">
    <property type="entry name" value="Glycosyltransferase"/>
    <property type="match status" value="1"/>
</dbReference>
<dbReference type="PANTHER" id="PTHR48046">
    <property type="entry name" value="UDP-GLYCOSYLTRANSFERASE 72E1"/>
    <property type="match status" value="1"/>
</dbReference>
<dbReference type="PANTHER" id="PTHR48046:SF6">
    <property type="entry name" value="GLYCOSYLTRANSFERASE"/>
    <property type="match status" value="1"/>
</dbReference>
<dbReference type="Pfam" id="PF00201">
    <property type="entry name" value="UDPGT"/>
    <property type="match status" value="1"/>
</dbReference>
<dbReference type="GO" id="GO:0008194">
    <property type="term" value="F:UDP-glycosyltransferase activity"/>
    <property type="evidence" value="ECO:0007669"/>
    <property type="project" value="InterPro"/>
</dbReference>
<dbReference type="InterPro" id="IPR002213">
    <property type="entry name" value="UDP_glucos_trans"/>
</dbReference>
<proteinExistence type="inferred from homology"/>
<dbReference type="Proteomes" id="UP001202328">
    <property type="component" value="Unassembled WGS sequence"/>
</dbReference>
<comment type="similarity">
    <text evidence="1 4">Belongs to the UDP-glycosyltransferase family.</text>
</comment>
<sequence>MEETYESLPPHVIILPSPGMGHLIPLTEFAKRLVLNHGILVTFIIPSEINSPSEAQKVVLDSLPGSINSIFLSPVNVSDLPNDVPIGSRIVLTVTRSLSSLIESLKTIILSHHGVVALVVDIFGTSALDVANEFNIIPYIFFPSTAMYLSLLYHLPVMDQAYSCDYRDVCHPIQIPGCVPIWGTDLLDLLQDRKSEIYKRGLEYWRRLNMAAGILLNSSKDLELGPIKALNGEEWNNPPVYPIGPLIRTGVSDDGYDQSGCLQWLDNQPVAGTLSNEQLTELALGLELSGHKFLWVLRSPTDKSADANYLNSEIVGDPFEFLPKGFLDRTRTRMSGFVVSSWAPQVQILSHGSSGGFLTHCGWNSILESVIHGVPLIAWPLFAEQKMNAVMLTDDLRVASRPRVNKNGIIGRDEISRCVKGVMEGEEGNRLRSRMENLKDAAASSLAEGGSSFKSLAEVANKWKNL</sequence>
<protein>
    <recommendedName>
        <fullName evidence="5">Glycosyltransferase</fullName>
        <ecNumber evidence="5">2.4.1.-</ecNumber>
    </recommendedName>
</protein>
<dbReference type="PROSITE" id="PS00375">
    <property type="entry name" value="UDPGT"/>
    <property type="match status" value="1"/>
</dbReference>
<keyword evidence="2 4" id="KW-0328">Glycosyltransferase</keyword>
<evidence type="ECO:0000256" key="4">
    <source>
        <dbReference type="RuleBase" id="RU003718"/>
    </source>
</evidence>
<gene>
    <name evidence="6" type="ORF">MKW98_014187</name>
</gene>
<dbReference type="SUPFAM" id="SSF53756">
    <property type="entry name" value="UDP-Glycosyltransferase/glycogen phosphorylase"/>
    <property type="match status" value="1"/>
</dbReference>
<name>A0AAD4SLS1_9MAGN</name>
<evidence type="ECO:0000313" key="7">
    <source>
        <dbReference type="Proteomes" id="UP001202328"/>
    </source>
</evidence>
<evidence type="ECO:0000256" key="3">
    <source>
        <dbReference type="ARBA" id="ARBA00022679"/>
    </source>
</evidence>
<dbReference type="AlphaFoldDB" id="A0AAD4SLS1"/>
<dbReference type="Gene3D" id="3.40.50.2000">
    <property type="entry name" value="Glycogen Phosphorylase B"/>
    <property type="match status" value="2"/>
</dbReference>
<dbReference type="EMBL" id="JAJJMB010010315">
    <property type="protein sequence ID" value="KAI3909770.1"/>
    <property type="molecule type" value="Genomic_DNA"/>
</dbReference>
<evidence type="ECO:0000313" key="6">
    <source>
        <dbReference type="EMBL" id="KAI3909770.1"/>
    </source>
</evidence>
<dbReference type="CDD" id="cd03784">
    <property type="entry name" value="GT1_Gtf-like"/>
    <property type="match status" value="1"/>
</dbReference>
<reference evidence="6" key="1">
    <citation type="submission" date="2022-04" db="EMBL/GenBank/DDBJ databases">
        <title>A functionally conserved STORR gene fusion in Papaver species that diverged 16.8 million years ago.</title>
        <authorList>
            <person name="Catania T."/>
        </authorList>
    </citation>
    <scope>NUCLEOTIDE SEQUENCE</scope>
    <source>
        <strain evidence="6">S-188037</strain>
    </source>
</reference>
<evidence type="ECO:0000256" key="2">
    <source>
        <dbReference type="ARBA" id="ARBA00022676"/>
    </source>
</evidence>
<evidence type="ECO:0000256" key="1">
    <source>
        <dbReference type="ARBA" id="ARBA00009995"/>
    </source>
</evidence>
<accession>A0AAD4SLS1</accession>
<keyword evidence="7" id="KW-1185">Reference proteome</keyword>
<keyword evidence="3 4" id="KW-0808">Transferase</keyword>
<comment type="caution">
    <text evidence="6">The sequence shown here is derived from an EMBL/GenBank/DDBJ whole genome shotgun (WGS) entry which is preliminary data.</text>
</comment>
<dbReference type="EC" id="2.4.1.-" evidence="5"/>
<organism evidence="6 7">
    <name type="scientific">Papaver atlanticum</name>
    <dbReference type="NCBI Taxonomy" id="357466"/>
    <lineage>
        <taxon>Eukaryota</taxon>
        <taxon>Viridiplantae</taxon>
        <taxon>Streptophyta</taxon>
        <taxon>Embryophyta</taxon>
        <taxon>Tracheophyta</taxon>
        <taxon>Spermatophyta</taxon>
        <taxon>Magnoliopsida</taxon>
        <taxon>Ranunculales</taxon>
        <taxon>Papaveraceae</taxon>
        <taxon>Papaveroideae</taxon>
        <taxon>Papaver</taxon>
    </lineage>
</organism>
<dbReference type="InterPro" id="IPR035595">
    <property type="entry name" value="UDP_glycos_trans_CS"/>
</dbReference>